<proteinExistence type="predicted"/>
<dbReference type="AlphaFoldDB" id="N1ZWG1"/>
<keyword evidence="2" id="KW-1185">Reference proteome</keyword>
<comment type="caution">
    <text evidence="1">The sequence shown here is derived from an EMBL/GenBank/DDBJ whole genome shotgun (WGS) entry which is preliminary data.</text>
</comment>
<dbReference type="Proteomes" id="UP000012589">
    <property type="component" value="Unassembled WGS sequence"/>
</dbReference>
<dbReference type="PATRIC" id="fig|1235802.3.peg.4879"/>
<evidence type="ECO:0000313" key="2">
    <source>
        <dbReference type="Proteomes" id="UP000012589"/>
    </source>
</evidence>
<protein>
    <submittedName>
        <fullName evidence="1">Uncharacterized protein</fullName>
    </submittedName>
</protein>
<dbReference type="STRING" id="1235802.C823_04605"/>
<reference evidence="1 2" key="1">
    <citation type="journal article" date="2014" name="Genome Announc.">
        <title>Draft genome sequences of the altered schaedler flora, a defined bacterial community from gnotobiotic mice.</title>
        <authorList>
            <person name="Wannemuehler M.J."/>
            <person name="Overstreet A.M."/>
            <person name="Ward D.V."/>
            <person name="Phillips G.J."/>
        </authorList>
    </citation>
    <scope>NUCLEOTIDE SEQUENCE [LARGE SCALE GENOMIC DNA]</scope>
    <source>
        <strain evidence="1 2">ASF492</strain>
    </source>
</reference>
<gene>
    <name evidence="1" type="ORF">C823_04605</name>
</gene>
<organism evidence="1 2">
    <name type="scientific">Eubacterium plexicaudatum ASF492</name>
    <dbReference type="NCBI Taxonomy" id="1235802"/>
    <lineage>
        <taxon>Bacteria</taxon>
        <taxon>Bacillati</taxon>
        <taxon>Bacillota</taxon>
        <taxon>Clostridia</taxon>
        <taxon>Eubacteriales</taxon>
        <taxon>Eubacteriaceae</taxon>
        <taxon>Eubacterium</taxon>
    </lineage>
</organism>
<name>N1ZWG1_9FIRM</name>
<dbReference type="EMBL" id="AQFT01000134">
    <property type="protein sequence ID" value="EMZ21357.1"/>
    <property type="molecule type" value="Genomic_DNA"/>
</dbReference>
<sequence>MTNINEQTADIGLHGCLIESNILEVIIRTKEDIIKQKKNNTFINYGKGYDFKMNLKSLDRNPISFI</sequence>
<dbReference type="HOGENOM" id="CLU_2824694_0_0_9"/>
<accession>N1ZWG1</accession>
<evidence type="ECO:0000313" key="1">
    <source>
        <dbReference type="EMBL" id="EMZ21357.1"/>
    </source>
</evidence>